<evidence type="ECO:0000313" key="11">
    <source>
        <dbReference type="Proteomes" id="UP000238375"/>
    </source>
</evidence>
<dbReference type="AlphaFoldDB" id="A0A2T0RXG0"/>
<organism evidence="10 11">
    <name type="scientific">Spirosoma oryzae</name>
    <dbReference type="NCBI Taxonomy" id="1469603"/>
    <lineage>
        <taxon>Bacteria</taxon>
        <taxon>Pseudomonadati</taxon>
        <taxon>Bacteroidota</taxon>
        <taxon>Cytophagia</taxon>
        <taxon>Cytophagales</taxon>
        <taxon>Cytophagaceae</taxon>
        <taxon>Spirosoma</taxon>
    </lineage>
</organism>
<keyword evidence="11" id="KW-1185">Reference proteome</keyword>
<evidence type="ECO:0000256" key="7">
    <source>
        <dbReference type="SAM" id="Phobius"/>
    </source>
</evidence>
<feature type="domain" description="Mechanosensitive ion channel MscS C-terminal" evidence="9">
    <location>
        <begin position="203"/>
        <end position="287"/>
    </location>
</feature>
<evidence type="ECO:0000256" key="2">
    <source>
        <dbReference type="ARBA" id="ARBA00008017"/>
    </source>
</evidence>
<keyword evidence="4 7" id="KW-0812">Transmembrane</keyword>
<feature type="transmembrane region" description="Helical" evidence="7">
    <location>
        <begin position="83"/>
        <end position="108"/>
    </location>
</feature>
<dbReference type="Gene3D" id="3.30.70.100">
    <property type="match status" value="1"/>
</dbReference>
<dbReference type="Gene3D" id="1.10.287.1260">
    <property type="match status" value="1"/>
</dbReference>
<dbReference type="InterPro" id="IPR023408">
    <property type="entry name" value="MscS_beta-dom_sf"/>
</dbReference>
<feature type="domain" description="Mechanosensitive ion channel MscS" evidence="8">
    <location>
        <begin position="130"/>
        <end position="192"/>
    </location>
</feature>
<protein>
    <submittedName>
        <fullName evidence="10">Small-conductance mechanosensitive channel</fullName>
    </submittedName>
</protein>
<gene>
    <name evidence="10" type="ORF">CLV58_13610</name>
</gene>
<evidence type="ECO:0000256" key="5">
    <source>
        <dbReference type="ARBA" id="ARBA00022989"/>
    </source>
</evidence>
<keyword evidence="6 7" id="KW-0472">Membrane</keyword>
<dbReference type="InterPro" id="IPR011066">
    <property type="entry name" value="MscS_channel_C_sf"/>
</dbReference>
<feature type="transmembrane region" description="Helical" evidence="7">
    <location>
        <begin position="345"/>
        <end position="363"/>
    </location>
</feature>
<name>A0A2T0RXG0_9BACT</name>
<reference evidence="10 11" key="1">
    <citation type="submission" date="2018-03" db="EMBL/GenBank/DDBJ databases">
        <title>Genomic Encyclopedia of Archaeal and Bacterial Type Strains, Phase II (KMG-II): from individual species to whole genera.</title>
        <authorList>
            <person name="Goeker M."/>
        </authorList>
    </citation>
    <scope>NUCLEOTIDE SEQUENCE [LARGE SCALE GENOMIC DNA]</scope>
    <source>
        <strain evidence="10 11">DSM 28354</strain>
    </source>
</reference>
<evidence type="ECO:0000259" key="9">
    <source>
        <dbReference type="Pfam" id="PF21082"/>
    </source>
</evidence>
<keyword evidence="5 7" id="KW-1133">Transmembrane helix</keyword>
<dbReference type="Pfam" id="PF21082">
    <property type="entry name" value="MS_channel_3rd"/>
    <property type="match status" value="1"/>
</dbReference>
<evidence type="ECO:0000256" key="4">
    <source>
        <dbReference type="ARBA" id="ARBA00022692"/>
    </source>
</evidence>
<evidence type="ECO:0000313" key="10">
    <source>
        <dbReference type="EMBL" id="PRY25875.1"/>
    </source>
</evidence>
<dbReference type="PANTHER" id="PTHR30221:SF1">
    <property type="entry name" value="SMALL-CONDUCTANCE MECHANOSENSITIVE CHANNEL"/>
    <property type="match status" value="1"/>
</dbReference>
<sequence>MLLAWSFFQPPRVSEPPFTVNDALILFWHTVRDFMKGIVERLPYLIVGAVVFLLFWLLGKGVKKVINKVAVQSHSIDDTLASLVSRIASTLITIIGFLATCVVIFPSFKPGDIIAGLGVTSVAIGFAFKDILQNFFAGILILWRRPFKVGDQVKVKDYEGTVEEINMRSTRLKTYDGERAILPNGDVYTSSILVRTAYPKRRIKFVVGIGYPDSIEEARSVIHGVLDGIEGVLKDPGPWVYVTELAGSSVNLTVFFWVESQQANALKVSDQVVTGIKLALDKASIDMPFPHTVVLLENQPGSDGPAILSRPPAKAKTSPSLNGQEHMTDVAATLHDWVFKGWESIGRALFVGVLAYAGLLFFLRSS</sequence>
<feature type="transmembrane region" description="Helical" evidence="7">
    <location>
        <begin position="42"/>
        <end position="62"/>
    </location>
</feature>
<dbReference type="PANTHER" id="PTHR30221">
    <property type="entry name" value="SMALL-CONDUCTANCE MECHANOSENSITIVE CHANNEL"/>
    <property type="match status" value="1"/>
</dbReference>
<dbReference type="GO" id="GO:0008381">
    <property type="term" value="F:mechanosensitive monoatomic ion channel activity"/>
    <property type="evidence" value="ECO:0007669"/>
    <property type="project" value="InterPro"/>
</dbReference>
<dbReference type="SUPFAM" id="SSF50182">
    <property type="entry name" value="Sm-like ribonucleoproteins"/>
    <property type="match status" value="1"/>
</dbReference>
<evidence type="ECO:0000256" key="3">
    <source>
        <dbReference type="ARBA" id="ARBA00022475"/>
    </source>
</evidence>
<comment type="similarity">
    <text evidence="2">Belongs to the MscS (TC 1.A.23) family.</text>
</comment>
<feature type="transmembrane region" description="Helical" evidence="7">
    <location>
        <begin position="114"/>
        <end position="143"/>
    </location>
</feature>
<comment type="caution">
    <text evidence="10">The sequence shown here is derived from an EMBL/GenBank/DDBJ whole genome shotgun (WGS) entry which is preliminary data.</text>
</comment>
<dbReference type="SUPFAM" id="SSF82689">
    <property type="entry name" value="Mechanosensitive channel protein MscS (YggB), C-terminal domain"/>
    <property type="match status" value="1"/>
</dbReference>
<proteinExistence type="inferred from homology"/>
<dbReference type="InterPro" id="IPR010920">
    <property type="entry name" value="LSM_dom_sf"/>
</dbReference>
<comment type="subcellular location">
    <subcellularLocation>
        <location evidence="1">Cell membrane</location>
        <topology evidence="1">Multi-pass membrane protein</topology>
    </subcellularLocation>
</comment>
<dbReference type="SUPFAM" id="SSF82861">
    <property type="entry name" value="Mechanosensitive channel protein MscS (YggB), transmembrane region"/>
    <property type="match status" value="1"/>
</dbReference>
<evidence type="ECO:0000256" key="6">
    <source>
        <dbReference type="ARBA" id="ARBA00023136"/>
    </source>
</evidence>
<dbReference type="InterPro" id="IPR006685">
    <property type="entry name" value="MscS_channel_2nd"/>
</dbReference>
<dbReference type="GO" id="GO:0005886">
    <property type="term" value="C:plasma membrane"/>
    <property type="evidence" value="ECO:0007669"/>
    <property type="project" value="UniProtKB-SubCell"/>
</dbReference>
<dbReference type="Pfam" id="PF00924">
    <property type="entry name" value="MS_channel_2nd"/>
    <property type="match status" value="1"/>
</dbReference>
<dbReference type="InterPro" id="IPR049278">
    <property type="entry name" value="MS_channel_C"/>
</dbReference>
<evidence type="ECO:0000256" key="1">
    <source>
        <dbReference type="ARBA" id="ARBA00004651"/>
    </source>
</evidence>
<keyword evidence="3" id="KW-1003">Cell membrane</keyword>
<evidence type="ECO:0000259" key="8">
    <source>
        <dbReference type="Pfam" id="PF00924"/>
    </source>
</evidence>
<dbReference type="Proteomes" id="UP000238375">
    <property type="component" value="Unassembled WGS sequence"/>
</dbReference>
<dbReference type="InterPro" id="IPR011014">
    <property type="entry name" value="MscS_channel_TM-2"/>
</dbReference>
<dbReference type="RefSeq" id="WP_245882464.1">
    <property type="nucleotide sequence ID" value="NZ_PVTE01000036.1"/>
</dbReference>
<dbReference type="Gene3D" id="2.30.30.60">
    <property type="match status" value="1"/>
</dbReference>
<dbReference type="InterPro" id="IPR045275">
    <property type="entry name" value="MscS_archaea/bacteria_type"/>
</dbReference>
<accession>A0A2T0RXG0</accession>
<dbReference type="EMBL" id="PVTE01000036">
    <property type="protein sequence ID" value="PRY25875.1"/>
    <property type="molecule type" value="Genomic_DNA"/>
</dbReference>